<name>A0A2M4CDJ4_9DIPT</name>
<accession>A0A2M4CDJ4</accession>
<sequence length="73" mass="7909">MLALMVQVAFVFLGVELHHGVLLQDASVGDVRFSVAQIKMIAVEEGKRRAIVGVLEKIAIEEGCRLQGCEGMV</sequence>
<organism evidence="2">
    <name type="scientific">Anopheles marajoara</name>
    <dbReference type="NCBI Taxonomy" id="58244"/>
    <lineage>
        <taxon>Eukaryota</taxon>
        <taxon>Metazoa</taxon>
        <taxon>Ecdysozoa</taxon>
        <taxon>Arthropoda</taxon>
        <taxon>Hexapoda</taxon>
        <taxon>Insecta</taxon>
        <taxon>Pterygota</taxon>
        <taxon>Neoptera</taxon>
        <taxon>Endopterygota</taxon>
        <taxon>Diptera</taxon>
        <taxon>Nematocera</taxon>
        <taxon>Culicoidea</taxon>
        <taxon>Culicidae</taxon>
        <taxon>Anophelinae</taxon>
        <taxon>Anopheles</taxon>
    </lineage>
</organism>
<evidence type="ECO:0000313" key="2">
    <source>
        <dbReference type="EMBL" id="MBW63315.1"/>
    </source>
</evidence>
<feature type="signal peptide" evidence="1">
    <location>
        <begin position="1"/>
        <end position="20"/>
    </location>
</feature>
<feature type="chain" id="PRO_5014695192" evidence="1">
    <location>
        <begin position="21"/>
        <end position="73"/>
    </location>
</feature>
<proteinExistence type="predicted"/>
<dbReference type="AlphaFoldDB" id="A0A2M4CDJ4"/>
<evidence type="ECO:0000256" key="1">
    <source>
        <dbReference type="SAM" id="SignalP"/>
    </source>
</evidence>
<keyword evidence="1" id="KW-0732">Signal</keyword>
<reference evidence="2" key="1">
    <citation type="submission" date="2018-01" db="EMBL/GenBank/DDBJ databases">
        <title>An insight into the sialome of Amazonian anophelines.</title>
        <authorList>
            <person name="Ribeiro J.M."/>
            <person name="Scarpassa V."/>
            <person name="Calvo E."/>
        </authorList>
    </citation>
    <scope>NUCLEOTIDE SEQUENCE</scope>
    <source>
        <tissue evidence="2">Salivary glands</tissue>
    </source>
</reference>
<dbReference type="EMBL" id="GGFJ01014174">
    <property type="protein sequence ID" value="MBW63315.1"/>
    <property type="molecule type" value="Transcribed_RNA"/>
</dbReference>
<protein>
    <submittedName>
        <fullName evidence="2">Putative secreted protein</fullName>
    </submittedName>
</protein>